<keyword evidence="2" id="KW-1185">Reference proteome</keyword>
<accession>A0A916KAJ6</accession>
<comment type="caution">
    <text evidence="1">The sequence shown here is derived from an EMBL/GenBank/DDBJ whole genome shotgun (WGS) entry which is preliminary data.</text>
</comment>
<organism evidence="1 2">
    <name type="scientific">Paenibacillus solanacearum</name>
    <dbReference type="NCBI Taxonomy" id="2048548"/>
    <lineage>
        <taxon>Bacteria</taxon>
        <taxon>Bacillati</taxon>
        <taxon>Bacillota</taxon>
        <taxon>Bacilli</taxon>
        <taxon>Bacillales</taxon>
        <taxon>Paenibacillaceae</taxon>
        <taxon>Paenibacillus</taxon>
    </lineage>
</organism>
<evidence type="ECO:0000313" key="1">
    <source>
        <dbReference type="EMBL" id="CAG7652414.1"/>
    </source>
</evidence>
<sequence length="67" mass="7566">MGCVDAMPPTNRYYIIYDEYSISICTMFDDICDALANGSVLFGYTDCEDMAHSMMGECFLALEKRNV</sequence>
<evidence type="ECO:0000313" key="2">
    <source>
        <dbReference type="Proteomes" id="UP000693672"/>
    </source>
</evidence>
<dbReference type="AlphaFoldDB" id="A0A916KAJ6"/>
<name>A0A916KAJ6_9BACL</name>
<proteinExistence type="predicted"/>
<dbReference type="EMBL" id="CAJVAS010000070">
    <property type="protein sequence ID" value="CAG7652414.1"/>
    <property type="molecule type" value="Genomic_DNA"/>
</dbReference>
<protein>
    <submittedName>
        <fullName evidence="1">Uncharacterized protein</fullName>
    </submittedName>
</protein>
<dbReference type="Proteomes" id="UP000693672">
    <property type="component" value="Unassembled WGS sequence"/>
</dbReference>
<gene>
    <name evidence="1" type="ORF">PAESOLCIP111_06528</name>
</gene>
<reference evidence="1" key="1">
    <citation type="submission" date="2021-06" db="EMBL/GenBank/DDBJ databases">
        <authorList>
            <person name="Criscuolo A."/>
        </authorList>
    </citation>
    <scope>NUCLEOTIDE SEQUENCE</scope>
    <source>
        <strain evidence="1">CIP111600</strain>
    </source>
</reference>